<proteinExistence type="predicted"/>
<evidence type="ECO:0000313" key="2">
    <source>
        <dbReference type="Proteomes" id="UP000294820"/>
    </source>
</evidence>
<evidence type="ECO:0000313" key="1">
    <source>
        <dbReference type="EMBL" id="SLM63456.1"/>
    </source>
</evidence>
<dbReference type="AlphaFoldDB" id="A0A375AC08"/>
<organism evidence="1 2">
    <name type="scientific">Dickeya aquatica</name>
    <dbReference type="NCBI Taxonomy" id="1401087"/>
    <lineage>
        <taxon>Bacteria</taxon>
        <taxon>Pseudomonadati</taxon>
        <taxon>Pseudomonadota</taxon>
        <taxon>Gammaproteobacteria</taxon>
        <taxon>Enterobacterales</taxon>
        <taxon>Pectobacteriaceae</taxon>
        <taxon>Dickeya</taxon>
    </lineage>
</organism>
<dbReference type="EMBL" id="LT615367">
    <property type="protein sequence ID" value="SLM63456.1"/>
    <property type="molecule type" value="Genomic_DNA"/>
</dbReference>
<dbReference type="Proteomes" id="UP000294820">
    <property type="component" value="Chromosome 1"/>
</dbReference>
<accession>A0A375AC08</accession>
<gene>
    <name evidence="1" type="ORF">DAQ1742_02578</name>
</gene>
<protein>
    <submittedName>
        <fullName evidence="1">Uncharacterized protein</fullName>
    </submittedName>
</protein>
<dbReference type="KEGG" id="daq:DAQ1742_02578"/>
<reference evidence="1 2" key="1">
    <citation type="submission" date="2016-09" db="EMBL/GenBank/DDBJ databases">
        <authorList>
            <person name="Reverchon S."/>
            <person name="Nasser W."/>
            <person name="Leonard S."/>
            <person name="Brochier C."/>
            <person name="Duprey A."/>
        </authorList>
    </citation>
    <scope>NUCLEOTIDE SEQUENCE [LARGE SCALE GENOMIC DNA]</scope>
    <source>
        <strain evidence="1 2">174/2</strain>
    </source>
</reference>
<name>A0A375AC08_9GAMM</name>
<sequence length="58" mass="6851">MSKYAQPNVPPFRNWLKPFSDVVQRLLSVSEAHNVIFFNKLCEGSPYRAMYLKISIRY</sequence>
<keyword evidence="2" id="KW-1185">Reference proteome</keyword>